<feature type="transmembrane region" description="Helical" evidence="14">
    <location>
        <begin position="6"/>
        <end position="24"/>
    </location>
</feature>
<evidence type="ECO:0000256" key="7">
    <source>
        <dbReference type="ARBA" id="ARBA00022989"/>
    </source>
</evidence>
<evidence type="ECO:0000256" key="9">
    <source>
        <dbReference type="ARBA" id="ARBA00023065"/>
    </source>
</evidence>
<evidence type="ECO:0000256" key="13">
    <source>
        <dbReference type="RuleBase" id="RU362091"/>
    </source>
</evidence>
<dbReference type="InterPro" id="IPR001734">
    <property type="entry name" value="Na/solute_symporter"/>
</dbReference>
<evidence type="ECO:0000256" key="5">
    <source>
        <dbReference type="ARBA" id="ARBA00022692"/>
    </source>
</evidence>
<keyword evidence="3 14" id="KW-0813">Transport</keyword>
<dbReference type="Gene3D" id="1.20.1730.10">
    <property type="entry name" value="Sodium/glucose cotransporter"/>
    <property type="match status" value="1"/>
</dbReference>
<dbReference type="NCBIfam" id="TIGR02121">
    <property type="entry name" value="Na_Pro_sym"/>
    <property type="match status" value="1"/>
</dbReference>
<feature type="transmembrane region" description="Helical" evidence="14">
    <location>
        <begin position="365"/>
        <end position="385"/>
    </location>
</feature>
<dbReference type="CDD" id="cd11475">
    <property type="entry name" value="SLC5sbd_PutP"/>
    <property type="match status" value="1"/>
</dbReference>
<dbReference type="PROSITE" id="PS50283">
    <property type="entry name" value="NA_SOLUT_SYMP_3"/>
    <property type="match status" value="1"/>
</dbReference>
<feature type="transmembrane region" description="Helical" evidence="14">
    <location>
        <begin position="66"/>
        <end position="89"/>
    </location>
</feature>
<dbReference type="InterPro" id="IPR011851">
    <property type="entry name" value="Na/Pro_symporter"/>
</dbReference>
<evidence type="ECO:0000256" key="14">
    <source>
        <dbReference type="RuleBase" id="RU366012"/>
    </source>
</evidence>
<feature type="transmembrane region" description="Helical" evidence="14">
    <location>
        <begin position="231"/>
        <end position="251"/>
    </location>
</feature>
<keyword evidence="6 14" id="KW-0769">Symport</keyword>
<feature type="transmembrane region" description="Helical" evidence="14">
    <location>
        <begin position="397"/>
        <end position="416"/>
    </location>
</feature>
<evidence type="ECO:0000256" key="10">
    <source>
        <dbReference type="ARBA" id="ARBA00023136"/>
    </source>
</evidence>
<name>A0A1H4F3J6_9BACI</name>
<feature type="transmembrane region" description="Helical" evidence="14">
    <location>
        <begin position="454"/>
        <end position="471"/>
    </location>
</feature>
<evidence type="ECO:0000313" key="15">
    <source>
        <dbReference type="EMBL" id="SEA91520.1"/>
    </source>
</evidence>
<dbReference type="Pfam" id="PF00474">
    <property type="entry name" value="SSF"/>
    <property type="match status" value="1"/>
</dbReference>
<keyword evidence="4 14" id="KW-1003">Cell membrane</keyword>
<evidence type="ECO:0000313" key="16">
    <source>
        <dbReference type="Proteomes" id="UP000198584"/>
    </source>
</evidence>
<evidence type="ECO:0000256" key="3">
    <source>
        <dbReference type="ARBA" id="ARBA00022448"/>
    </source>
</evidence>
<comment type="subcellular location">
    <subcellularLocation>
        <location evidence="1 14">Cell membrane</location>
        <topology evidence="1 14">Multi-pass membrane protein</topology>
    </subcellularLocation>
</comment>
<dbReference type="GO" id="GO:0005886">
    <property type="term" value="C:plasma membrane"/>
    <property type="evidence" value="ECO:0007669"/>
    <property type="project" value="UniProtKB-SubCell"/>
</dbReference>
<dbReference type="EMBL" id="FNQR01000010">
    <property type="protein sequence ID" value="SEA91520.1"/>
    <property type="molecule type" value="Genomic_DNA"/>
</dbReference>
<keyword evidence="16" id="KW-1185">Reference proteome</keyword>
<dbReference type="InterPro" id="IPR050277">
    <property type="entry name" value="Sodium:Solute_Symporter"/>
</dbReference>
<dbReference type="PROSITE" id="PS00456">
    <property type="entry name" value="NA_SOLUT_SYMP_1"/>
    <property type="match status" value="1"/>
</dbReference>
<keyword evidence="14" id="KW-0029">Amino-acid transport</keyword>
<evidence type="ECO:0000256" key="12">
    <source>
        <dbReference type="ARBA" id="ARBA00033708"/>
    </source>
</evidence>
<comment type="function">
    <text evidence="14">Catalyzes the sodium-dependent uptake of extracellular L-proline.</text>
</comment>
<dbReference type="NCBIfam" id="TIGR00813">
    <property type="entry name" value="sss"/>
    <property type="match status" value="1"/>
</dbReference>
<dbReference type="GO" id="GO:0005298">
    <property type="term" value="F:proline:sodium symporter activity"/>
    <property type="evidence" value="ECO:0007669"/>
    <property type="project" value="UniProtKB-UniRule"/>
</dbReference>
<keyword evidence="9 14" id="KW-0406">Ion transport</keyword>
<evidence type="ECO:0000256" key="4">
    <source>
        <dbReference type="ARBA" id="ARBA00022475"/>
    </source>
</evidence>
<comment type="catalytic activity">
    <reaction evidence="12">
        <text>L-proline(in) + Na(+)(in) = L-proline(out) + Na(+)(out)</text>
        <dbReference type="Rhea" id="RHEA:28967"/>
        <dbReference type="ChEBI" id="CHEBI:29101"/>
        <dbReference type="ChEBI" id="CHEBI:60039"/>
    </reaction>
</comment>
<evidence type="ECO:0000256" key="11">
    <source>
        <dbReference type="ARBA" id="ARBA00023201"/>
    </source>
</evidence>
<feature type="transmembrane region" description="Helical" evidence="14">
    <location>
        <begin position="126"/>
        <end position="151"/>
    </location>
</feature>
<dbReference type="OrthoDB" id="9810181at2"/>
<evidence type="ECO:0000256" key="2">
    <source>
        <dbReference type="ARBA" id="ARBA00006434"/>
    </source>
</evidence>
<keyword evidence="7 14" id="KW-1133">Transmembrane helix</keyword>
<proteinExistence type="inferred from homology"/>
<dbReference type="InterPro" id="IPR018212">
    <property type="entry name" value="Na/solute_symporter_CS"/>
</dbReference>
<keyword evidence="10 14" id="KW-0472">Membrane</keyword>
<dbReference type="InterPro" id="IPR038377">
    <property type="entry name" value="Na/Glc_symporter_sf"/>
</dbReference>
<dbReference type="Proteomes" id="UP000198584">
    <property type="component" value="Unassembled WGS sequence"/>
</dbReference>
<evidence type="ECO:0000256" key="6">
    <source>
        <dbReference type="ARBA" id="ARBA00022847"/>
    </source>
</evidence>
<keyword evidence="5 14" id="KW-0812">Transmembrane</keyword>
<feature type="transmembrane region" description="Helical" evidence="14">
    <location>
        <begin position="272"/>
        <end position="296"/>
    </location>
</feature>
<organism evidence="15 16">
    <name type="scientific">Thalassobacillus cyri</name>
    <dbReference type="NCBI Taxonomy" id="571932"/>
    <lineage>
        <taxon>Bacteria</taxon>
        <taxon>Bacillati</taxon>
        <taxon>Bacillota</taxon>
        <taxon>Bacilli</taxon>
        <taxon>Bacillales</taxon>
        <taxon>Bacillaceae</taxon>
        <taxon>Thalassobacillus</taxon>
    </lineage>
</organism>
<protein>
    <recommendedName>
        <fullName evidence="14">Sodium/proline symporter</fullName>
    </recommendedName>
    <alternativeName>
        <fullName evidence="14">Proline permease</fullName>
    </alternativeName>
</protein>
<keyword evidence="11 14" id="KW-0739">Sodium transport</keyword>
<sequence length="491" mass="53018">MNYISLVVFVTYFALLLLIGYLAYRKSNNFSDYILGGRKLGPVIGGVSTGASDMSGWLLLAFPGAVYAGGISSGVWLAVGLAIGAYVNWRFVGNKIRQFSIVAGDSETLPEFLENRTRDRTKAIKIISSLFILIFFTFYVSSGLVAGGLLFEQTFGISYTKGLLLIGLVVLIYTTTGGFFAVTWTDFLQGIIMLFAVVIVPIVAFTELGGWKSTIFQVGHVSTNNLDAFSGITILGVISGLGWGILGYFGQPHAILRFMAFSSSKDVTIGRAVYTTWNVVAMYGAMFIGIAGIAFFANNPLNDPEVVFIQLSQLLFNPWVTGLLLVALLAAVMSTVSTQLLVSATALAEDLYKGLFRKKAIERELFWVIRLAIIVVTGVALLVGLDPQSSILGLVSYAWAGFGAGFGPSVLLTLFWKGTTRNGVLAGIIVGGLTVIFWSLLSTAGIIPFELYELIPGFIFSTLAILIFSRVGSPPTKEMNKEFELAQQTNI</sequence>
<dbReference type="RefSeq" id="WP_093045415.1">
    <property type="nucleotide sequence ID" value="NZ_FNQR01000010.1"/>
</dbReference>
<keyword evidence="8 14" id="KW-0915">Sodium</keyword>
<gene>
    <name evidence="15" type="ORF">SAMN05421743_11097</name>
</gene>
<dbReference type="AlphaFoldDB" id="A0A1H4F3J6"/>
<feature type="transmembrane region" description="Helical" evidence="14">
    <location>
        <begin position="191"/>
        <end position="211"/>
    </location>
</feature>
<dbReference type="PANTHER" id="PTHR48086:SF3">
    <property type="entry name" value="SODIUM_PROLINE SYMPORTER"/>
    <property type="match status" value="1"/>
</dbReference>
<dbReference type="PANTHER" id="PTHR48086">
    <property type="entry name" value="SODIUM/PROLINE SYMPORTER-RELATED"/>
    <property type="match status" value="1"/>
</dbReference>
<evidence type="ECO:0000256" key="1">
    <source>
        <dbReference type="ARBA" id="ARBA00004651"/>
    </source>
</evidence>
<reference evidence="15 16" key="1">
    <citation type="submission" date="2016-10" db="EMBL/GenBank/DDBJ databases">
        <authorList>
            <person name="de Groot N.N."/>
        </authorList>
    </citation>
    <scope>NUCLEOTIDE SEQUENCE [LARGE SCALE GENOMIC DNA]</scope>
    <source>
        <strain evidence="15 16">CCM7597</strain>
    </source>
</reference>
<feature type="transmembrane region" description="Helical" evidence="14">
    <location>
        <begin position="316"/>
        <end position="344"/>
    </location>
</feature>
<dbReference type="GO" id="GO:0015824">
    <property type="term" value="P:proline transport"/>
    <property type="evidence" value="ECO:0007669"/>
    <property type="project" value="UniProtKB-UniRule"/>
</dbReference>
<evidence type="ECO:0000256" key="8">
    <source>
        <dbReference type="ARBA" id="ARBA00023053"/>
    </source>
</evidence>
<feature type="transmembrane region" description="Helical" evidence="14">
    <location>
        <begin position="163"/>
        <end position="184"/>
    </location>
</feature>
<dbReference type="STRING" id="571932.SAMN05421743_11097"/>
<feature type="transmembrane region" description="Helical" evidence="14">
    <location>
        <begin position="423"/>
        <end position="448"/>
    </location>
</feature>
<accession>A0A1H4F3J6</accession>
<dbReference type="GO" id="GO:0031402">
    <property type="term" value="F:sodium ion binding"/>
    <property type="evidence" value="ECO:0007669"/>
    <property type="project" value="UniProtKB-UniRule"/>
</dbReference>
<comment type="similarity">
    <text evidence="2 13">Belongs to the sodium:solute symporter (SSF) (TC 2.A.21) family.</text>
</comment>
<dbReference type="GO" id="GO:0015193">
    <property type="term" value="F:L-proline transmembrane transporter activity"/>
    <property type="evidence" value="ECO:0007669"/>
    <property type="project" value="TreeGrafter"/>
</dbReference>